<name>A0A1G7BSE3_9BACT</name>
<gene>
    <name evidence="1" type="ORF">SAMN05661003_10732</name>
</gene>
<keyword evidence="1" id="KW-0808">Transferase</keyword>
<dbReference type="AlphaFoldDB" id="A0A1G7BSE3"/>
<dbReference type="Proteomes" id="UP000243205">
    <property type="component" value="Unassembled WGS sequence"/>
</dbReference>
<protein>
    <submittedName>
        <fullName evidence="1">Heptose I phosphotransferase</fullName>
    </submittedName>
</protein>
<dbReference type="GO" id="GO:0009244">
    <property type="term" value="P:lipopolysaccharide core region biosynthetic process"/>
    <property type="evidence" value="ECO:0007669"/>
    <property type="project" value="UniProtKB-UniPathway"/>
</dbReference>
<dbReference type="NCBIfam" id="NF011703">
    <property type="entry name" value="PRK15123.1"/>
    <property type="match status" value="1"/>
</dbReference>
<dbReference type="STRING" id="57664.SAMN05661003_10732"/>
<keyword evidence="2" id="KW-1185">Reference proteome</keyword>
<dbReference type="SUPFAM" id="SSF56112">
    <property type="entry name" value="Protein kinase-like (PK-like)"/>
    <property type="match status" value="1"/>
</dbReference>
<dbReference type="InterPro" id="IPR017172">
    <property type="entry name" value="Lsacc_core_hep_kinase_RfaP"/>
</dbReference>
<dbReference type="GO" id="GO:0016301">
    <property type="term" value="F:kinase activity"/>
    <property type="evidence" value="ECO:0007669"/>
    <property type="project" value="InterPro"/>
</dbReference>
<proteinExistence type="predicted"/>
<accession>A0A1G7BSE3</accession>
<dbReference type="InterPro" id="IPR011009">
    <property type="entry name" value="Kinase-like_dom_sf"/>
</dbReference>
<dbReference type="Pfam" id="PF06293">
    <property type="entry name" value="Kdo"/>
    <property type="match status" value="1"/>
</dbReference>
<sequence>MLILPPEWRQLWPDCDPFDALFALQGEEFRNMDGRRTLRFELLGRSYFAKLYSGLGWGRLLGSLLRLRRPPVSSASNEWLACQILARLGVETLKPVAYGERGRNPVTRQSFLITEELKPTISLEDFCRDWARQPPPVRLKRALITRLALISRTLHEQGINHRDYYLCHFLLQVADGATVDPADFHLYLIDLHRVQFRQRLPLRWRIKDLAGLYFSSLGMGLTVRDYCRFIRLYSALPLRQALRRQARLWRRVERRGVQLRRRFVRKYAPGLS</sequence>
<dbReference type="PIRSF" id="PIRSF037318">
    <property type="entry name" value="RfaP"/>
    <property type="match status" value="1"/>
</dbReference>
<dbReference type="UniPathway" id="UPA00958"/>
<evidence type="ECO:0000313" key="2">
    <source>
        <dbReference type="Proteomes" id="UP000243205"/>
    </source>
</evidence>
<dbReference type="RefSeq" id="WP_092078164.1">
    <property type="nucleotide sequence ID" value="NZ_FNAQ01000007.1"/>
</dbReference>
<reference evidence="2" key="1">
    <citation type="submission" date="2016-10" db="EMBL/GenBank/DDBJ databases">
        <authorList>
            <person name="Varghese N."/>
            <person name="Submissions S."/>
        </authorList>
    </citation>
    <scope>NUCLEOTIDE SEQUENCE [LARGE SCALE GENOMIC DNA]</scope>
    <source>
        <strain evidence="2">DSM 8987</strain>
    </source>
</reference>
<evidence type="ECO:0000313" key="1">
    <source>
        <dbReference type="EMBL" id="SDE30064.1"/>
    </source>
</evidence>
<organism evidence="1 2">
    <name type="scientific">Desulfuromonas thiophila</name>
    <dbReference type="NCBI Taxonomy" id="57664"/>
    <lineage>
        <taxon>Bacteria</taxon>
        <taxon>Pseudomonadati</taxon>
        <taxon>Thermodesulfobacteriota</taxon>
        <taxon>Desulfuromonadia</taxon>
        <taxon>Desulfuromonadales</taxon>
        <taxon>Desulfuromonadaceae</taxon>
        <taxon>Desulfuromonas</taxon>
    </lineage>
</organism>
<dbReference type="OrthoDB" id="9782725at2"/>
<dbReference type="EMBL" id="FNAQ01000007">
    <property type="protein sequence ID" value="SDE30064.1"/>
    <property type="molecule type" value="Genomic_DNA"/>
</dbReference>